<name>A0ABV4AHI0_9GAMM</name>
<organism evidence="5 6">
    <name type="scientific">Isoalcanivorax beigongshangi</name>
    <dbReference type="NCBI Taxonomy" id="3238810"/>
    <lineage>
        <taxon>Bacteria</taxon>
        <taxon>Pseudomonadati</taxon>
        <taxon>Pseudomonadota</taxon>
        <taxon>Gammaproteobacteria</taxon>
        <taxon>Oceanospirillales</taxon>
        <taxon>Alcanivoracaceae</taxon>
        <taxon>Isoalcanivorax</taxon>
    </lineage>
</organism>
<dbReference type="CDD" id="cd17254">
    <property type="entry name" value="RMtype1_S_FclI-TRD1-CR1_like"/>
    <property type="match status" value="1"/>
</dbReference>
<dbReference type="EMBL" id="JBGCUO010000001">
    <property type="protein sequence ID" value="MEY1661201.1"/>
    <property type="molecule type" value="Genomic_DNA"/>
</dbReference>
<dbReference type="Pfam" id="PF01420">
    <property type="entry name" value="Methylase_S"/>
    <property type="match status" value="2"/>
</dbReference>
<accession>A0ABV4AHI0</accession>
<dbReference type="GO" id="GO:0004519">
    <property type="term" value="F:endonuclease activity"/>
    <property type="evidence" value="ECO:0007669"/>
    <property type="project" value="UniProtKB-KW"/>
</dbReference>
<keyword evidence="2" id="KW-0680">Restriction system</keyword>
<keyword evidence="5" id="KW-0540">Nuclease</keyword>
<dbReference type="CDD" id="cd17256">
    <property type="entry name" value="RMtype1_S_EcoJA65PI-TRD1-CR1_like"/>
    <property type="match status" value="1"/>
</dbReference>
<keyword evidence="5" id="KW-0255">Endonuclease</keyword>
<evidence type="ECO:0000313" key="6">
    <source>
        <dbReference type="Proteomes" id="UP001562065"/>
    </source>
</evidence>
<keyword evidence="6" id="KW-1185">Reference proteome</keyword>
<evidence type="ECO:0000256" key="1">
    <source>
        <dbReference type="ARBA" id="ARBA00010923"/>
    </source>
</evidence>
<feature type="domain" description="Type I restriction modification DNA specificity" evidence="4">
    <location>
        <begin position="269"/>
        <end position="413"/>
    </location>
</feature>
<dbReference type="InterPro" id="IPR051212">
    <property type="entry name" value="Type-I_RE_S_subunit"/>
</dbReference>
<dbReference type="InterPro" id="IPR000055">
    <property type="entry name" value="Restrct_endonuc_typeI_TRD"/>
</dbReference>
<comment type="caution">
    <text evidence="5">The sequence shown here is derived from an EMBL/GenBank/DDBJ whole genome shotgun (WGS) entry which is preliminary data.</text>
</comment>
<gene>
    <name evidence="5" type="ORF">AB5I84_03460</name>
</gene>
<feature type="domain" description="Type I restriction modification DNA specificity" evidence="4">
    <location>
        <begin position="5"/>
        <end position="177"/>
    </location>
</feature>
<dbReference type="RefSeq" id="WP_369454448.1">
    <property type="nucleotide sequence ID" value="NZ_JBGCUO010000001.1"/>
</dbReference>
<evidence type="ECO:0000256" key="3">
    <source>
        <dbReference type="ARBA" id="ARBA00023125"/>
    </source>
</evidence>
<evidence type="ECO:0000313" key="5">
    <source>
        <dbReference type="EMBL" id="MEY1661201.1"/>
    </source>
</evidence>
<dbReference type="SUPFAM" id="SSF116734">
    <property type="entry name" value="DNA methylase specificity domain"/>
    <property type="match status" value="2"/>
</dbReference>
<proteinExistence type="inferred from homology"/>
<keyword evidence="5" id="KW-0378">Hydrolase</keyword>
<dbReference type="Gene3D" id="3.90.220.20">
    <property type="entry name" value="DNA methylase specificity domains"/>
    <property type="match status" value="2"/>
</dbReference>
<protein>
    <submittedName>
        <fullName evidence="5">Restriction endonuclease subunit S</fullName>
        <ecNumber evidence="5">3.1.21.-</ecNumber>
    </submittedName>
</protein>
<sequence>MSELPNGWERAEIGDLCNLINGRAFKPQEWSDSGLPIIRIQNLNNPASKFNHFSGDFDAKHHVKNGDLLFAWSGTPGTSFGAHIWHGGDAVLNQHIFKIEFSERETNRGFLRYAINQKLDELISSAQGGVGLRHVTKGTFEKTEISFPPLAEQTRIAQKLDELLAQVDTLKARIDAIPALLKRFRQSVLAAAVSGRLTEEWREEKPGDLGVVLNPKAKALGMEELAAAEELLTEPLPTFWKKYALEQLVEPDRGIPYGIVQTGSAVEKGIPTVRCGDVKNLFIDTSGLKIVSAEIEHEYKRTRLKGGEVLLAIRGSVGNVGVVPVSLRDCNISRELAMIPTLPSVVPFYLACLLQSPLGQRLLVGKVRGVAQKGINLADVRRLPVALPPYEEQTEIVRRVEQLFAFADQLEAKVASAKSRIDHLTQSVLAKAFRGELVPQDPNDEPASVLLERIKTQRAAAPKARRGRKASA</sequence>
<evidence type="ECO:0000259" key="4">
    <source>
        <dbReference type="Pfam" id="PF01420"/>
    </source>
</evidence>
<dbReference type="GO" id="GO:0016787">
    <property type="term" value="F:hydrolase activity"/>
    <property type="evidence" value="ECO:0007669"/>
    <property type="project" value="UniProtKB-KW"/>
</dbReference>
<keyword evidence="3" id="KW-0238">DNA-binding</keyword>
<dbReference type="PANTHER" id="PTHR43140:SF1">
    <property type="entry name" value="TYPE I RESTRICTION ENZYME ECOKI SPECIFICITY SUBUNIT"/>
    <property type="match status" value="1"/>
</dbReference>
<dbReference type="EC" id="3.1.21.-" evidence="5"/>
<dbReference type="Proteomes" id="UP001562065">
    <property type="component" value="Unassembled WGS sequence"/>
</dbReference>
<reference evidence="5 6" key="1">
    <citation type="submission" date="2024-07" db="EMBL/GenBank/DDBJ databases">
        <authorList>
            <person name="Ren Q."/>
        </authorList>
    </citation>
    <scope>NUCLEOTIDE SEQUENCE [LARGE SCALE GENOMIC DNA]</scope>
    <source>
        <strain evidence="5 6">REN37</strain>
    </source>
</reference>
<dbReference type="PANTHER" id="PTHR43140">
    <property type="entry name" value="TYPE-1 RESTRICTION ENZYME ECOKI SPECIFICITY PROTEIN"/>
    <property type="match status" value="1"/>
</dbReference>
<dbReference type="InterPro" id="IPR044946">
    <property type="entry name" value="Restrct_endonuc_typeI_TRD_sf"/>
</dbReference>
<comment type="similarity">
    <text evidence="1">Belongs to the type-I restriction system S methylase family.</text>
</comment>
<evidence type="ECO:0000256" key="2">
    <source>
        <dbReference type="ARBA" id="ARBA00022747"/>
    </source>
</evidence>